<dbReference type="InterPro" id="IPR048300">
    <property type="entry name" value="TACO1_YebC-like_2nd/3rd_dom"/>
</dbReference>
<dbReference type="Proteomes" id="UP000030008">
    <property type="component" value="Unassembled WGS sequence"/>
</dbReference>
<comment type="similarity">
    <text evidence="1 5">Belongs to the TACO1 family.</text>
</comment>
<dbReference type="EMBL" id="JAKTMA010000015">
    <property type="protein sequence ID" value="MCR0233142.1"/>
    <property type="molecule type" value="Genomic_DNA"/>
</dbReference>
<evidence type="ECO:0000259" key="7">
    <source>
        <dbReference type="Pfam" id="PF20772"/>
    </source>
</evidence>
<dbReference type="SUPFAM" id="SSF75625">
    <property type="entry name" value="YebC-like"/>
    <property type="match status" value="1"/>
</dbReference>
<organism evidence="8 11">
    <name type="scientific">Clostridium innocuum</name>
    <dbReference type="NCBI Taxonomy" id="1522"/>
    <lineage>
        <taxon>Bacteria</taxon>
        <taxon>Bacillati</taxon>
        <taxon>Bacillota</taxon>
        <taxon>Clostridia</taxon>
        <taxon>Eubacteriales</taxon>
        <taxon>Clostridiaceae</taxon>
        <taxon>Clostridium</taxon>
    </lineage>
</organism>
<evidence type="ECO:0000256" key="2">
    <source>
        <dbReference type="ARBA" id="ARBA00023015"/>
    </source>
</evidence>
<comment type="caution">
    <text evidence="8">The sequence shown here is derived from an EMBL/GenBank/DDBJ whole genome shotgun (WGS) entry which is preliminary data.</text>
</comment>
<keyword evidence="2 5" id="KW-0805">Transcription regulation</keyword>
<dbReference type="Gene3D" id="3.30.70.980">
    <property type="match status" value="2"/>
</dbReference>
<evidence type="ECO:0000256" key="5">
    <source>
        <dbReference type="HAMAP-Rule" id="MF_00693"/>
    </source>
</evidence>
<sequence>MGRHFEVRAASMAKTAAVKAKLYSRYGKEILMAAKSGVPDPDMNASLKKVIERAKANQVPADVIKRAIEKAKGGTNENYSAATYEGFGAGGQATIIIDCLTDNANRTIADLRGCFNKSHAKIGVSGCVSFNYEHVGLISIKYDDEEAMMDALIMAEVDLKDIEVEEGQMTITVEPTELNKAKDAIEELIPEVSFDILEDTMLPNEYVELEGEDLMLFQRLVTLLNEVDDVQQVYHNVRNLNDSVE</sequence>
<reference evidence="9" key="3">
    <citation type="journal article" date="2022" name="Clin. Infect. Dis.">
        <title>Association between Clostridium innocuum and antibiotic-associated diarrhea in adults and children: A cross-sectional study and comparative genomics analysis.</title>
        <authorList>
            <person name="Cherny K.E."/>
            <person name="Muscat E.B."/>
            <person name="Balaji A."/>
            <person name="Mukherjee J."/>
            <person name="Ozer E.A."/>
            <person name="Angarone M.P."/>
            <person name="Hauser A.R."/>
            <person name="Sichel J.S."/>
            <person name="Amponsah E."/>
            <person name="Kociolek L.K."/>
        </authorList>
    </citation>
    <scope>NUCLEOTIDE SEQUENCE</scope>
    <source>
        <strain evidence="9">NU1-AC-029v</strain>
    </source>
</reference>
<reference evidence="10" key="2">
    <citation type="journal article" date="2019" name="Nat. Med.">
        <title>A library of human gut bacterial isolates paired with longitudinal multiomics data enables mechanistic microbiome research.</title>
        <authorList>
            <person name="Poyet M."/>
            <person name="Groussin M."/>
            <person name="Gibbons S.M."/>
            <person name="Avila-Pacheco J."/>
            <person name="Jiang X."/>
            <person name="Kearney S.M."/>
            <person name="Perrotta A.R."/>
            <person name="Berdy B."/>
            <person name="Zhao S."/>
            <person name="Lieberman T.D."/>
            <person name="Swanson P.K."/>
            <person name="Smith M."/>
            <person name="Roesemann S."/>
            <person name="Alexander J.E."/>
            <person name="Rich S.A."/>
            <person name="Livny J."/>
            <person name="Vlamakis H."/>
            <person name="Clish C."/>
            <person name="Bullock K."/>
            <person name="Deik A."/>
            <person name="Scott J."/>
            <person name="Pierce K.A."/>
            <person name="Xavier R.J."/>
            <person name="Alm E.J."/>
        </authorList>
    </citation>
    <scope>NUCLEOTIDE SEQUENCE</scope>
    <source>
        <strain evidence="10">BIOML-A12</strain>
    </source>
</reference>
<evidence type="ECO:0000313" key="9">
    <source>
        <dbReference type="EMBL" id="MCR0233142.1"/>
    </source>
</evidence>
<dbReference type="Pfam" id="PF20772">
    <property type="entry name" value="TACO1_YebC_N"/>
    <property type="match status" value="1"/>
</dbReference>
<feature type="domain" description="TACO1/YebC-like N-terminal" evidence="7">
    <location>
        <begin position="4"/>
        <end position="74"/>
    </location>
</feature>
<evidence type="ECO:0000313" key="8">
    <source>
        <dbReference type="EMBL" id="KGJ53792.1"/>
    </source>
</evidence>
<accession>A0A099I9B1</accession>
<keyword evidence="5" id="KW-0963">Cytoplasm</keyword>
<keyword evidence="4 5" id="KW-0804">Transcription</keyword>
<evidence type="ECO:0000256" key="4">
    <source>
        <dbReference type="ARBA" id="ARBA00023163"/>
    </source>
</evidence>
<evidence type="ECO:0000256" key="1">
    <source>
        <dbReference type="ARBA" id="ARBA00008724"/>
    </source>
</evidence>
<dbReference type="RefSeq" id="WP_008817259.1">
    <property type="nucleotide sequence ID" value="NZ_AP025565.1"/>
</dbReference>
<dbReference type="Proteomes" id="UP001203972">
    <property type="component" value="Unassembled WGS sequence"/>
</dbReference>
<dbReference type="InterPro" id="IPR026564">
    <property type="entry name" value="Transcrip_reg_TACO1-like_dom3"/>
</dbReference>
<name>A0A099I9B1_CLOIN</name>
<dbReference type="Pfam" id="PF01709">
    <property type="entry name" value="Transcrip_reg"/>
    <property type="match status" value="1"/>
</dbReference>
<dbReference type="InterPro" id="IPR029072">
    <property type="entry name" value="YebC-like"/>
</dbReference>
<dbReference type="HAMAP" id="MF_00693">
    <property type="entry name" value="Transcrip_reg_TACO1"/>
    <property type="match status" value="1"/>
</dbReference>
<evidence type="ECO:0000256" key="3">
    <source>
        <dbReference type="ARBA" id="ARBA00023125"/>
    </source>
</evidence>
<keyword evidence="3 5" id="KW-0238">DNA-binding</keyword>
<feature type="domain" description="TACO1/YebC-like second and third" evidence="6">
    <location>
        <begin position="79"/>
        <end position="237"/>
    </location>
</feature>
<dbReference type="EMBL" id="WWTN01000029">
    <property type="protein sequence ID" value="MZH57119.1"/>
    <property type="molecule type" value="Genomic_DNA"/>
</dbReference>
<dbReference type="InterPro" id="IPR017856">
    <property type="entry name" value="Integrase-like_N"/>
</dbReference>
<evidence type="ECO:0000313" key="11">
    <source>
        <dbReference type="Proteomes" id="UP000030008"/>
    </source>
</evidence>
<dbReference type="GO" id="GO:0006355">
    <property type="term" value="P:regulation of DNA-templated transcription"/>
    <property type="evidence" value="ECO:0007669"/>
    <property type="project" value="UniProtKB-UniRule"/>
</dbReference>
<dbReference type="InterPro" id="IPR049083">
    <property type="entry name" value="TACO1_YebC_N"/>
</dbReference>
<dbReference type="PANTHER" id="PTHR12532">
    <property type="entry name" value="TRANSLATIONAL ACTIVATOR OF CYTOCHROME C OXIDASE 1"/>
    <property type="match status" value="1"/>
</dbReference>
<proteinExistence type="inferred from homology"/>
<dbReference type="GO" id="GO:0005829">
    <property type="term" value="C:cytosol"/>
    <property type="evidence" value="ECO:0007669"/>
    <property type="project" value="TreeGrafter"/>
</dbReference>
<gene>
    <name evidence="8" type="ORF">CIAN88_07385</name>
    <name evidence="10" type="ORF">GT664_15525</name>
    <name evidence="9" type="ORF">MKC95_10225</name>
</gene>
<comment type="subcellular location">
    <subcellularLocation>
        <location evidence="5">Cytoplasm</location>
    </subcellularLocation>
</comment>
<evidence type="ECO:0000313" key="10">
    <source>
        <dbReference type="EMBL" id="MZH57119.1"/>
    </source>
</evidence>
<dbReference type="PANTHER" id="PTHR12532:SF0">
    <property type="entry name" value="TRANSLATIONAL ACTIVATOR OF CYTOCHROME C OXIDASE 1"/>
    <property type="match status" value="1"/>
</dbReference>
<dbReference type="Gene3D" id="1.10.10.200">
    <property type="match status" value="1"/>
</dbReference>
<dbReference type="NCBIfam" id="NF009044">
    <property type="entry name" value="PRK12378.1"/>
    <property type="match status" value="1"/>
</dbReference>
<dbReference type="EMBL" id="JQIF01000033">
    <property type="protein sequence ID" value="KGJ53792.1"/>
    <property type="molecule type" value="Genomic_DNA"/>
</dbReference>
<dbReference type="AlphaFoldDB" id="A0A099I9B1"/>
<protein>
    <recommendedName>
        <fullName evidence="5">Probable transcriptional regulatory protein CIAN88_07385</fullName>
    </recommendedName>
</protein>
<reference evidence="8 11" key="1">
    <citation type="submission" date="2014-08" db="EMBL/GenBank/DDBJ databases">
        <title>Clostridium innocuum, an unnegligible vancomycin-resistant pathogen causing extra-intestinal infections.</title>
        <authorList>
            <person name="Feng Y."/>
            <person name="Chiu C.-H."/>
        </authorList>
    </citation>
    <scope>NUCLEOTIDE SEQUENCE [LARGE SCALE GENOMIC DNA]</scope>
    <source>
        <strain evidence="8 11">AN88</strain>
    </source>
</reference>
<evidence type="ECO:0000259" key="6">
    <source>
        <dbReference type="Pfam" id="PF01709"/>
    </source>
</evidence>
<dbReference type="InterPro" id="IPR002876">
    <property type="entry name" value="Transcrip_reg_TACO1-like"/>
</dbReference>
<dbReference type="Proteomes" id="UP000604383">
    <property type="component" value="Unassembled WGS sequence"/>
</dbReference>
<dbReference type="GO" id="GO:0003677">
    <property type="term" value="F:DNA binding"/>
    <property type="evidence" value="ECO:0007669"/>
    <property type="project" value="UniProtKB-UniRule"/>
</dbReference>